<dbReference type="SUPFAM" id="SSF51206">
    <property type="entry name" value="cAMP-binding domain-like"/>
    <property type="match status" value="1"/>
</dbReference>
<evidence type="ECO:0000313" key="6">
    <source>
        <dbReference type="EMBL" id="SMO93295.1"/>
    </source>
</evidence>
<dbReference type="AlphaFoldDB" id="A0A521FAT9"/>
<dbReference type="InterPro" id="IPR005467">
    <property type="entry name" value="His_kinase_dom"/>
</dbReference>
<dbReference type="PANTHER" id="PTHR43065">
    <property type="entry name" value="SENSOR HISTIDINE KINASE"/>
    <property type="match status" value="1"/>
</dbReference>
<keyword evidence="6" id="KW-0418">Kinase</keyword>
<dbReference type="InterPro" id="IPR003594">
    <property type="entry name" value="HATPase_dom"/>
</dbReference>
<dbReference type="Pfam" id="PF02518">
    <property type="entry name" value="HATPase_c"/>
    <property type="match status" value="1"/>
</dbReference>
<dbReference type="GO" id="GO:0004673">
    <property type="term" value="F:protein histidine kinase activity"/>
    <property type="evidence" value="ECO:0007669"/>
    <property type="project" value="UniProtKB-EC"/>
</dbReference>
<dbReference type="Proteomes" id="UP000317557">
    <property type="component" value="Unassembled WGS sequence"/>
</dbReference>
<evidence type="ECO:0000259" key="5">
    <source>
        <dbReference type="PROSITE" id="PS50109"/>
    </source>
</evidence>
<dbReference type="InterPro" id="IPR014710">
    <property type="entry name" value="RmlC-like_jellyroll"/>
</dbReference>
<evidence type="ECO:0000313" key="7">
    <source>
        <dbReference type="Proteomes" id="UP000317557"/>
    </source>
</evidence>
<dbReference type="InterPro" id="IPR000595">
    <property type="entry name" value="cNMP-bd_dom"/>
</dbReference>
<protein>
    <recommendedName>
        <fullName evidence="2">histidine kinase</fullName>
        <ecNumber evidence="2">2.7.13.3</ecNumber>
    </recommendedName>
</protein>
<comment type="catalytic activity">
    <reaction evidence="1">
        <text>ATP + protein L-histidine = ADP + protein N-phospho-L-histidine.</text>
        <dbReference type="EC" id="2.7.13.3"/>
    </reaction>
</comment>
<dbReference type="EC" id="2.7.13.3" evidence="2"/>
<proteinExistence type="predicted"/>
<dbReference type="Gene3D" id="3.30.565.10">
    <property type="entry name" value="Histidine kinase-like ATPase, C-terminal domain"/>
    <property type="match status" value="1"/>
</dbReference>
<evidence type="ECO:0000256" key="2">
    <source>
        <dbReference type="ARBA" id="ARBA00012438"/>
    </source>
</evidence>
<dbReference type="Gene3D" id="1.10.287.130">
    <property type="match status" value="1"/>
</dbReference>
<dbReference type="EMBL" id="FXTP01000016">
    <property type="protein sequence ID" value="SMO93295.1"/>
    <property type="molecule type" value="Genomic_DNA"/>
</dbReference>
<dbReference type="PRINTS" id="PR00344">
    <property type="entry name" value="BCTRLSENSOR"/>
</dbReference>
<name>A0A521FAT9_9BACT</name>
<accession>A0A521FAT9</accession>
<dbReference type="SMART" id="SM00387">
    <property type="entry name" value="HATPase_c"/>
    <property type="match status" value="1"/>
</dbReference>
<dbReference type="SUPFAM" id="SSF55874">
    <property type="entry name" value="ATPase domain of HSP90 chaperone/DNA topoisomerase II/histidine kinase"/>
    <property type="match status" value="1"/>
</dbReference>
<sequence>MTDHHGINWLNDSSTILNFIKKLMGELDELKELALPLEEDEILFLQGEPLEYVYLLMEGEVKLTRTQPDKSDITLIHLEPGNFVGLIAFTTGAPTLTSARITKAGMALKMRPSQFEMYLSDHPRLKHPLQQLMLNNMIQRYKSNIRLQTKAYQLNKQITQDRNELKKAYKQLEETHQMLVHQEKMATLGELVAGFAHEVNNPASSLMRSAETLSEIYANLESTDAAFKLFEFGLESEPIDSHTLRQRMEKIKAEHPDFDDRSLLRKMAYMPDEALQYLFQGGNIHLKVQHFEAGKMIHNIRVASERIAKLVKSLKSYSRQDQNKEEMVDIREGIKDTLLVLSNRLKFVELNLHLDDIPKTCISVGDLNQVWTNILVNACDVLQHSGSISISTWHEKNNIIVEIADDGPGIPEEIMPKIFQPNFTTKNQGAEFGLGLGLAISSEIIQQAGGDIEAKNRAEGGAVFTITLPVREDC</sequence>
<feature type="domain" description="Histidine kinase" evidence="5">
    <location>
        <begin position="304"/>
        <end position="472"/>
    </location>
</feature>
<feature type="domain" description="Cyclic nucleotide-binding" evidence="4">
    <location>
        <begin position="27"/>
        <end position="136"/>
    </location>
</feature>
<dbReference type="PROSITE" id="PS50109">
    <property type="entry name" value="HIS_KIN"/>
    <property type="match status" value="1"/>
</dbReference>
<dbReference type="InterPro" id="IPR018490">
    <property type="entry name" value="cNMP-bd_dom_sf"/>
</dbReference>
<keyword evidence="6" id="KW-0808">Transferase</keyword>
<reference evidence="6 7" key="1">
    <citation type="submission" date="2017-05" db="EMBL/GenBank/DDBJ databases">
        <authorList>
            <person name="Varghese N."/>
            <person name="Submissions S."/>
        </authorList>
    </citation>
    <scope>NUCLEOTIDE SEQUENCE [LARGE SCALE GENOMIC DNA]</scope>
    <source>
        <strain evidence="6 7">DSM 21985</strain>
    </source>
</reference>
<dbReference type="Pfam" id="PF00027">
    <property type="entry name" value="cNMP_binding"/>
    <property type="match status" value="1"/>
</dbReference>
<keyword evidence="3" id="KW-0175">Coiled coil</keyword>
<dbReference type="Gene3D" id="2.60.120.10">
    <property type="entry name" value="Jelly Rolls"/>
    <property type="match status" value="1"/>
</dbReference>
<feature type="coiled-coil region" evidence="3">
    <location>
        <begin position="155"/>
        <end position="182"/>
    </location>
</feature>
<dbReference type="InterPro" id="IPR004358">
    <property type="entry name" value="Sig_transdc_His_kin-like_C"/>
</dbReference>
<dbReference type="InterPro" id="IPR036890">
    <property type="entry name" value="HATPase_C_sf"/>
</dbReference>
<evidence type="ECO:0000256" key="3">
    <source>
        <dbReference type="SAM" id="Coils"/>
    </source>
</evidence>
<dbReference type="PANTHER" id="PTHR43065:SF48">
    <property type="entry name" value="HISTIDINE KINASE"/>
    <property type="match status" value="1"/>
</dbReference>
<dbReference type="PROSITE" id="PS50042">
    <property type="entry name" value="CNMP_BINDING_3"/>
    <property type="match status" value="1"/>
</dbReference>
<gene>
    <name evidence="6" type="ORF">SAMN06265219_11664</name>
</gene>
<dbReference type="CDD" id="cd00038">
    <property type="entry name" value="CAP_ED"/>
    <property type="match status" value="1"/>
</dbReference>
<dbReference type="SMART" id="SM00100">
    <property type="entry name" value="cNMP"/>
    <property type="match status" value="1"/>
</dbReference>
<organism evidence="6 7">
    <name type="scientific">Gracilimonas mengyeensis</name>
    <dbReference type="NCBI Taxonomy" id="1302730"/>
    <lineage>
        <taxon>Bacteria</taxon>
        <taxon>Pseudomonadati</taxon>
        <taxon>Balneolota</taxon>
        <taxon>Balneolia</taxon>
        <taxon>Balneolales</taxon>
        <taxon>Balneolaceae</taxon>
        <taxon>Gracilimonas</taxon>
    </lineage>
</organism>
<keyword evidence="7" id="KW-1185">Reference proteome</keyword>
<evidence type="ECO:0000259" key="4">
    <source>
        <dbReference type="PROSITE" id="PS50042"/>
    </source>
</evidence>
<evidence type="ECO:0000256" key="1">
    <source>
        <dbReference type="ARBA" id="ARBA00000085"/>
    </source>
</evidence>